<comment type="function">
    <text evidence="8">Catalyzes the interconversion of L-alanine and D-alanine. May also act on other amino acids.</text>
</comment>
<evidence type="ECO:0000256" key="6">
    <source>
        <dbReference type="ARBA" id="ARBA00023235"/>
    </source>
</evidence>
<evidence type="ECO:0000313" key="13">
    <source>
        <dbReference type="Proteomes" id="UP000004931"/>
    </source>
</evidence>
<dbReference type="STRING" id="247633.GP2143_04018"/>
<keyword evidence="13" id="KW-1185">Reference proteome</keyword>
<protein>
    <recommendedName>
        <fullName evidence="4 8">Alanine racemase</fullName>
        <ecNumber evidence="4 8">5.1.1.1</ecNumber>
    </recommendedName>
</protein>
<feature type="active site" description="Proton acceptor; specific for L-alanine" evidence="8">
    <location>
        <position position="226"/>
    </location>
</feature>
<feature type="active site" description="Proton acceptor; specific for D-alanine" evidence="8">
    <location>
        <position position="5"/>
    </location>
</feature>
<dbReference type="NCBIfam" id="TIGR00492">
    <property type="entry name" value="alr"/>
    <property type="match status" value="1"/>
</dbReference>
<evidence type="ECO:0000313" key="12">
    <source>
        <dbReference type="EMBL" id="EAW31258.1"/>
    </source>
</evidence>
<dbReference type="UniPathway" id="UPA00042">
    <property type="reaction ID" value="UER00497"/>
</dbReference>
<dbReference type="Gene3D" id="2.40.37.10">
    <property type="entry name" value="Lyase, Ornithine Decarboxylase, Chain A, domain 1"/>
    <property type="match status" value="1"/>
</dbReference>
<feature type="domain" description="Alanine racemase C-terminal" evidence="11">
    <location>
        <begin position="205"/>
        <end position="334"/>
    </location>
</feature>
<dbReference type="InterPro" id="IPR029066">
    <property type="entry name" value="PLP-binding_barrel"/>
</dbReference>
<comment type="caution">
    <text evidence="12">The sequence shown here is derived from an EMBL/GenBank/DDBJ whole genome shotgun (WGS) entry which is preliminary data.</text>
</comment>
<dbReference type="Pfam" id="PF00842">
    <property type="entry name" value="Ala_racemase_C"/>
    <property type="match status" value="1"/>
</dbReference>
<reference evidence="12 13" key="1">
    <citation type="journal article" date="2010" name="J. Bacteriol.">
        <title>Genome sequence of the oligotrophic marine Gammaproteobacterium HTCC2143, isolated from the Oregon Coast.</title>
        <authorList>
            <person name="Oh H.M."/>
            <person name="Kang I."/>
            <person name="Ferriera S."/>
            <person name="Giovannoni S.J."/>
            <person name="Cho J.C."/>
        </authorList>
    </citation>
    <scope>NUCLEOTIDE SEQUENCE [LARGE SCALE GENOMIC DNA]</scope>
    <source>
        <strain evidence="12 13">HTCC2143</strain>
    </source>
</reference>
<comment type="similarity">
    <text evidence="3 8">Belongs to the alanine racemase family.</text>
</comment>
<evidence type="ECO:0000256" key="7">
    <source>
        <dbReference type="ARBA" id="ARBA00037912"/>
    </source>
</evidence>
<proteinExistence type="inferred from homology"/>
<dbReference type="GO" id="GO:0030170">
    <property type="term" value="F:pyridoxal phosphate binding"/>
    <property type="evidence" value="ECO:0007669"/>
    <property type="project" value="UniProtKB-UniRule"/>
</dbReference>
<dbReference type="PRINTS" id="PR00992">
    <property type="entry name" value="ALARACEMASE"/>
</dbReference>
<evidence type="ECO:0000259" key="11">
    <source>
        <dbReference type="SMART" id="SM01005"/>
    </source>
</evidence>
<dbReference type="Pfam" id="PF01168">
    <property type="entry name" value="Ala_racemase_N"/>
    <property type="match status" value="1"/>
</dbReference>
<comment type="catalytic activity">
    <reaction evidence="1 8">
        <text>L-alanine = D-alanine</text>
        <dbReference type="Rhea" id="RHEA:20249"/>
        <dbReference type="ChEBI" id="CHEBI:57416"/>
        <dbReference type="ChEBI" id="CHEBI:57972"/>
        <dbReference type="EC" id="5.1.1.1"/>
    </reaction>
</comment>
<dbReference type="PANTHER" id="PTHR30511">
    <property type="entry name" value="ALANINE RACEMASE"/>
    <property type="match status" value="1"/>
</dbReference>
<dbReference type="FunFam" id="3.20.20.10:FF:000002">
    <property type="entry name" value="Alanine racemase"/>
    <property type="match status" value="1"/>
</dbReference>
<dbReference type="InterPro" id="IPR000821">
    <property type="entry name" value="Ala_racemase"/>
</dbReference>
<evidence type="ECO:0000256" key="1">
    <source>
        <dbReference type="ARBA" id="ARBA00000316"/>
    </source>
</evidence>
<sequence length="338" mass="36314">MAMVKADAYGHGLIEVAATLDAADGLAVARVEEALELRAAGFMQRILVLAGALTLTDLLQCSRQSIDLVIHSANQVDEFLAATLSAPVNIWLKIDSGMHRLGLSADQFQQYQQQLSRSSNSREILSMTHFGSSDADNTQQTQQQEALFEEAVAGFSVPQSLANSAAIIKRPSSHRDWVRPGIMLYGANPLTAESQHLFPVNLQTVMTLSSEVIATRGVKAGDSVGYNSRWTAPSDSIIATVGVGYGDGYPRHARNGTPVLVNGQRAALVGAVSMDLITIDVTHCNTVSVGDEVTLWGNASTGHQLAAEEVAQWAETISYELFTSVTPRVIKTYINSSR</sequence>
<dbReference type="PANTHER" id="PTHR30511:SF4">
    <property type="entry name" value="ALANINE RACEMASE, BIOSYNTHETIC"/>
    <property type="match status" value="1"/>
</dbReference>
<dbReference type="SMART" id="SM01005">
    <property type="entry name" value="Ala_racemase_C"/>
    <property type="match status" value="1"/>
</dbReference>
<evidence type="ECO:0000256" key="2">
    <source>
        <dbReference type="ARBA" id="ARBA00001933"/>
    </source>
</evidence>
<name>A0YDF5_9GAMM</name>
<evidence type="ECO:0000256" key="10">
    <source>
        <dbReference type="PIRSR" id="PIRSR600821-52"/>
    </source>
</evidence>
<dbReference type="Gene3D" id="3.20.20.10">
    <property type="entry name" value="Alanine racemase"/>
    <property type="match status" value="1"/>
</dbReference>
<dbReference type="InterPro" id="IPR001608">
    <property type="entry name" value="Ala_racemase_N"/>
</dbReference>
<dbReference type="SUPFAM" id="SSF51419">
    <property type="entry name" value="PLP-binding barrel"/>
    <property type="match status" value="1"/>
</dbReference>
<dbReference type="eggNOG" id="COG0787">
    <property type="taxonomic scope" value="Bacteria"/>
</dbReference>
<evidence type="ECO:0000256" key="4">
    <source>
        <dbReference type="ARBA" id="ARBA00013089"/>
    </source>
</evidence>
<dbReference type="GO" id="GO:0008784">
    <property type="term" value="F:alanine racemase activity"/>
    <property type="evidence" value="ECO:0007669"/>
    <property type="project" value="UniProtKB-UniRule"/>
</dbReference>
<gene>
    <name evidence="12" type="ORF">GP2143_04018</name>
</gene>
<keyword evidence="5 8" id="KW-0663">Pyridoxal phosphate</keyword>
<keyword evidence="6 8" id="KW-0413">Isomerase</keyword>
<feature type="modified residue" description="N6-(pyridoxal phosphate)lysine" evidence="8 9">
    <location>
        <position position="5"/>
    </location>
</feature>
<dbReference type="HAMAP" id="MF_01201">
    <property type="entry name" value="Ala_racemase"/>
    <property type="match status" value="1"/>
</dbReference>
<dbReference type="InterPro" id="IPR011079">
    <property type="entry name" value="Ala_racemase_C"/>
</dbReference>
<dbReference type="AlphaFoldDB" id="A0YDF5"/>
<accession>A0YDF5</accession>
<feature type="binding site" evidence="8 10">
    <location>
        <position position="100"/>
    </location>
    <ligand>
        <name>substrate</name>
    </ligand>
</feature>
<evidence type="ECO:0000256" key="5">
    <source>
        <dbReference type="ARBA" id="ARBA00022898"/>
    </source>
</evidence>
<dbReference type="GO" id="GO:0005829">
    <property type="term" value="C:cytosol"/>
    <property type="evidence" value="ECO:0007669"/>
    <property type="project" value="TreeGrafter"/>
</dbReference>
<organism evidence="12 13">
    <name type="scientific">marine gamma proteobacterium HTCC2143</name>
    <dbReference type="NCBI Taxonomy" id="247633"/>
    <lineage>
        <taxon>Bacteria</taxon>
        <taxon>Pseudomonadati</taxon>
        <taxon>Pseudomonadota</taxon>
        <taxon>Gammaproteobacteria</taxon>
        <taxon>Cellvibrionales</taxon>
        <taxon>Spongiibacteraceae</taxon>
        <taxon>BD1-7 clade</taxon>
    </lineage>
</organism>
<comment type="pathway">
    <text evidence="7 8">Amino-acid biosynthesis; D-alanine biosynthesis; D-alanine from L-alanine: step 1/1.</text>
</comment>
<comment type="cofactor">
    <cofactor evidence="2 8 9">
        <name>pyridoxal 5'-phosphate</name>
        <dbReference type="ChEBI" id="CHEBI:597326"/>
    </cofactor>
</comment>
<evidence type="ECO:0000256" key="9">
    <source>
        <dbReference type="PIRSR" id="PIRSR600821-50"/>
    </source>
</evidence>
<dbReference type="EC" id="5.1.1.1" evidence="4 8"/>
<dbReference type="EMBL" id="AAVT01000004">
    <property type="protein sequence ID" value="EAW31258.1"/>
    <property type="molecule type" value="Genomic_DNA"/>
</dbReference>
<feature type="binding site" evidence="8 10">
    <location>
        <position position="274"/>
    </location>
    <ligand>
        <name>substrate</name>
    </ligand>
</feature>
<dbReference type="Proteomes" id="UP000004931">
    <property type="component" value="Unassembled WGS sequence"/>
</dbReference>
<evidence type="ECO:0000256" key="8">
    <source>
        <dbReference type="HAMAP-Rule" id="MF_01201"/>
    </source>
</evidence>
<dbReference type="GO" id="GO:0030632">
    <property type="term" value="P:D-alanine biosynthetic process"/>
    <property type="evidence" value="ECO:0007669"/>
    <property type="project" value="UniProtKB-UniRule"/>
</dbReference>
<dbReference type="InterPro" id="IPR009006">
    <property type="entry name" value="Ala_racemase/Decarboxylase_C"/>
</dbReference>
<dbReference type="SUPFAM" id="SSF50621">
    <property type="entry name" value="Alanine racemase C-terminal domain-like"/>
    <property type="match status" value="1"/>
</dbReference>
<evidence type="ECO:0000256" key="3">
    <source>
        <dbReference type="ARBA" id="ARBA00007880"/>
    </source>
</evidence>